<name>A0A8S5LMM9_9CAUD</name>
<accession>A0A8S5LMM9</accession>
<proteinExistence type="predicted"/>
<organism evidence="1">
    <name type="scientific">Podoviridae sp. ctiuS14</name>
    <dbReference type="NCBI Taxonomy" id="2827620"/>
    <lineage>
        <taxon>Viruses</taxon>
        <taxon>Duplodnaviria</taxon>
        <taxon>Heunggongvirae</taxon>
        <taxon>Uroviricota</taxon>
        <taxon>Caudoviricetes</taxon>
    </lineage>
</organism>
<protein>
    <submittedName>
        <fullName evidence="1">Uncharacterized protein</fullName>
    </submittedName>
</protein>
<sequence>MTLAEEIAAKLREATGGNTPTNPQVQVVNTESLQVKSGAGF</sequence>
<reference evidence="1" key="1">
    <citation type="journal article" date="2021" name="Proc. Natl. Acad. Sci. U.S.A.">
        <title>A Catalog of Tens of Thousands of Viruses from Human Metagenomes Reveals Hidden Associations with Chronic Diseases.</title>
        <authorList>
            <person name="Tisza M.J."/>
            <person name="Buck C.B."/>
        </authorList>
    </citation>
    <scope>NUCLEOTIDE SEQUENCE</scope>
    <source>
        <strain evidence="1">CtiuS14</strain>
    </source>
</reference>
<evidence type="ECO:0000313" key="1">
    <source>
        <dbReference type="EMBL" id="DAD71104.1"/>
    </source>
</evidence>
<dbReference type="EMBL" id="BK015876">
    <property type="protein sequence ID" value="DAD71104.1"/>
    <property type="molecule type" value="Genomic_DNA"/>
</dbReference>